<comment type="caution">
    <text evidence="1">The sequence shown here is derived from an EMBL/GenBank/DDBJ whole genome shotgun (WGS) entry which is preliminary data.</text>
</comment>
<dbReference type="EMBL" id="JAHLDG010000029">
    <property type="protein sequence ID" value="MBU3221039.1"/>
    <property type="molecule type" value="Genomic_DNA"/>
</dbReference>
<dbReference type="Proteomes" id="UP000740830">
    <property type="component" value="Unassembled WGS sequence"/>
</dbReference>
<gene>
    <name evidence="1" type="ORF">KPL27_13285</name>
</gene>
<reference evidence="1 2" key="1">
    <citation type="submission" date="2021-06" db="EMBL/GenBank/DDBJ databases">
        <title>Clostridia strains as spoilage organisms.</title>
        <authorList>
            <person name="Wambui J."/>
            <person name="Stephan R."/>
            <person name="Stevens M.J.A."/>
        </authorList>
    </citation>
    <scope>NUCLEOTIDE SEQUENCE [LARGE SCALE GENOMIC DNA]</scope>
    <source>
        <strain evidence="1 2">CM013</strain>
    </source>
</reference>
<dbReference type="RefSeq" id="WP_216132847.1">
    <property type="nucleotide sequence ID" value="NZ_JAHLDG010000029.1"/>
</dbReference>
<protein>
    <submittedName>
        <fullName evidence="1">Uncharacterized protein</fullName>
    </submittedName>
</protein>
<evidence type="ECO:0000313" key="2">
    <source>
        <dbReference type="Proteomes" id="UP000740830"/>
    </source>
</evidence>
<keyword evidence="2" id="KW-1185">Reference proteome</keyword>
<accession>A0ABS6C6C5</accession>
<organism evidence="1 2">
    <name type="scientific">Clostridium algidicarnis</name>
    <dbReference type="NCBI Taxonomy" id="37659"/>
    <lineage>
        <taxon>Bacteria</taxon>
        <taxon>Bacillati</taxon>
        <taxon>Bacillota</taxon>
        <taxon>Clostridia</taxon>
        <taxon>Eubacteriales</taxon>
        <taxon>Clostridiaceae</taxon>
        <taxon>Clostridium</taxon>
    </lineage>
</organism>
<proteinExistence type="predicted"/>
<evidence type="ECO:0000313" key="1">
    <source>
        <dbReference type="EMBL" id="MBU3221039.1"/>
    </source>
</evidence>
<name>A0ABS6C6C5_9CLOT</name>
<sequence>MNKVIPAFEISLLEPVFSSSIELSEMGIDSLLDDGVFKNIPIVSLLVGVGKTAQNIHDRNLLKQTLNFIKTFNDKQISKEKLGKYKEAINKNPKKAEKELERVLIILNSNVEIKKSQMLAQIYRAYVEEIISWEQFCELSDVITRLFIIDIDLLYKVYNNEVTDTSQCRSYQADRLISLGLLDSATKSLSIGNTSNSQTVRYISINKFGDLFCNIIK</sequence>